<dbReference type="GO" id="GO:0140359">
    <property type="term" value="F:ABC-type transporter activity"/>
    <property type="evidence" value="ECO:0007669"/>
    <property type="project" value="InterPro"/>
</dbReference>
<dbReference type="RefSeq" id="XP_002422994.1">
    <property type="nucleotide sequence ID" value="XM_002422949.1"/>
</dbReference>
<keyword evidence="3 6" id="KW-0812">Transmembrane</keyword>
<dbReference type="EMBL" id="AAZO01000327">
    <property type="status" value="NOT_ANNOTATED_CDS"/>
    <property type="molecule type" value="Genomic_DNA"/>
</dbReference>
<evidence type="ECO:0000256" key="6">
    <source>
        <dbReference type="SAM" id="Phobius"/>
    </source>
</evidence>
<keyword evidence="10" id="KW-1185">Reference proteome</keyword>
<feature type="domain" description="ABC-2 type transporter transmembrane" evidence="7">
    <location>
        <begin position="239"/>
        <end position="371"/>
    </location>
</feature>
<dbReference type="AlphaFoldDB" id="E0VA50"/>
<dbReference type="InParanoid" id="E0VA50"/>
<dbReference type="Proteomes" id="UP000009046">
    <property type="component" value="Unassembled WGS sequence"/>
</dbReference>
<evidence type="ECO:0000313" key="8">
    <source>
        <dbReference type="EMBL" id="EEB10256.1"/>
    </source>
</evidence>
<name>E0VA50_PEDHC</name>
<dbReference type="InterPro" id="IPR013525">
    <property type="entry name" value="ABC2_TM"/>
</dbReference>
<dbReference type="EMBL" id="AAZO01000326">
    <property type="status" value="NOT_ANNOTATED_CDS"/>
    <property type="molecule type" value="Genomic_DNA"/>
</dbReference>
<evidence type="ECO:0000256" key="4">
    <source>
        <dbReference type="ARBA" id="ARBA00022989"/>
    </source>
</evidence>
<evidence type="ECO:0000256" key="1">
    <source>
        <dbReference type="ARBA" id="ARBA00004651"/>
    </source>
</evidence>
<keyword evidence="5 6" id="KW-0472">Membrane</keyword>
<feature type="transmembrane region" description="Helical" evidence="6">
    <location>
        <begin position="326"/>
        <end position="345"/>
    </location>
</feature>
<evidence type="ECO:0000256" key="2">
    <source>
        <dbReference type="ARBA" id="ARBA00022475"/>
    </source>
</evidence>
<protein>
    <recommendedName>
        <fullName evidence="7">ABC-2 type transporter transmembrane domain-containing protein</fullName>
    </recommendedName>
</protein>
<feature type="transmembrane region" description="Helical" evidence="6">
    <location>
        <begin position="293"/>
        <end position="314"/>
    </location>
</feature>
<dbReference type="EnsemblMetazoa" id="PHUM026810-RA">
    <property type="protein sequence ID" value="PHUM026810-PA"/>
    <property type="gene ID" value="PHUM026810"/>
</dbReference>
<dbReference type="GO" id="GO:0005886">
    <property type="term" value="C:plasma membrane"/>
    <property type="evidence" value="ECO:0007669"/>
    <property type="project" value="UniProtKB-SubCell"/>
</dbReference>
<dbReference type="PANTHER" id="PTHR30294">
    <property type="entry name" value="MEMBRANE COMPONENT OF ABC TRANSPORTER YHHJ-RELATED"/>
    <property type="match status" value="1"/>
</dbReference>
<dbReference type="OrthoDB" id="10255969at2759"/>
<reference evidence="8" key="2">
    <citation type="submission" date="2007-04" db="EMBL/GenBank/DDBJ databases">
        <title>The genome of the human body louse.</title>
        <authorList>
            <consortium name="The Human Body Louse Genome Consortium"/>
            <person name="Kirkness E."/>
            <person name="Walenz B."/>
            <person name="Hass B."/>
            <person name="Bruggner R."/>
            <person name="Strausberg R."/>
        </authorList>
    </citation>
    <scope>NUCLEOTIDE SEQUENCE</scope>
    <source>
        <strain evidence="8">USDA</strain>
    </source>
</reference>
<sequence>MSLKTTLHKLVSCQQNRILLFISGLPVLECIFFCLCIGHDPKGLKFAIFNDELNRTYQSCDTVPYGLVNNTYENLACLYLSHLSKKNVEFINTNSEEEAINLVTKGHAWGALEFSKNYTESLTERARLGRHATEDLLEHSDIKITMDMSGNIYYHYHYYSFEKRRDEHLNFFFLLKLDQQIGQLLRRDIYYAFAEFIQNISLQSNVSVRVALPPIQVRDPVYGTRHPNFTDFAAPGIILTNEGLLERSLVLGITGHEILFGHLITQFVLMVEQTISVLVFTFAVFHLTINGSIIVIFFLVVLTGLCGMTFGFMVACCCENERSATYMALGSFLPIVMLCGIIWPIEGMHFSLKFISYFLPLTKSTESLRSMLQRGWNFSNPVVSVGFLSTLAWIGVFMSISVLALKFKKG</sequence>
<accession>E0VA50</accession>
<dbReference type="VEuPathDB" id="VectorBase:PHUM026810"/>
<dbReference type="InterPro" id="IPR051449">
    <property type="entry name" value="ABC-2_transporter_component"/>
</dbReference>
<dbReference type="OMA" id="HWGQELI"/>
<evidence type="ECO:0000259" key="7">
    <source>
        <dbReference type="Pfam" id="PF01061"/>
    </source>
</evidence>
<dbReference type="CTD" id="8238875"/>
<reference evidence="9" key="3">
    <citation type="submission" date="2020-05" db="UniProtKB">
        <authorList>
            <consortium name="EnsemblMetazoa"/>
        </authorList>
    </citation>
    <scope>IDENTIFICATION</scope>
    <source>
        <strain evidence="9">USDA</strain>
    </source>
</reference>
<dbReference type="GeneID" id="8238875"/>
<feature type="transmembrane region" description="Helical" evidence="6">
    <location>
        <begin position="267"/>
        <end position="287"/>
    </location>
</feature>
<feature type="transmembrane region" description="Helical" evidence="6">
    <location>
        <begin position="18"/>
        <end position="38"/>
    </location>
</feature>
<dbReference type="eggNOG" id="KOG0059">
    <property type="taxonomic scope" value="Eukaryota"/>
</dbReference>
<keyword evidence="4 6" id="KW-1133">Transmembrane helix</keyword>
<feature type="transmembrane region" description="Helical" evidence="6">
    <location>
        <begin position="382"/>
        <end position="405"/>
    </location>
</feature>
<evidence type="ECO:0000313" key="10">
    <source>
        <dbReference type="Proteomes" id="UP000009046"/>
    </source>
</evidence>
<dbReference type="HOGENOM" id="CLU_014367_0_0_1"/>
<comment type="subcellular location">
    <subcellularLocation>
        <location evidence="1">Cell membrane</location>
        <topology evidence="1">Multi-pass membrane protein</topology>
    </subcellularLocation>
</comment>
<keyword evidence="2" id="KW-1003">Cell membrane</keyword>
<evidence type="ECO:0000256" key="3">
    <source>
        <dbReference type="ARBA" id="ARBA00022692"/>
    </source>
</evidence>
<organism>
    <name type="scientific">Pediculus humanus subsp. corporis</name>
    <name type="common">Body louse</name>
    <dbReference type="NCBI Taxonomy" id="121224"/>
    <lineage>
        <taxon>Eukaryota</taxon>
        <taxon>Metazoa</taxon>
        <taxon>Ecdysozoa</taxon>
        <taxon>Arthropoda</taxon>
        <taxon>Hexapoda</taxon>
        <taxon>Insecta</taxon>
        <taxon>Pterygota</taxon>
        <taxon>Neoptera</taxon>
        <taxon>Paraneoptera</taxon>
        <taxon>Psocodea</taxon>
        <taxon>Troctomorpha</taxon>
        <taxon>Phthiraptera</taxon>
        <taxon>Anoplura</taxon>
        <taxon>Pediculidae</taxon>
        <taxon>Pediculus</taxon>
    </lineage>
</organism>
<dbReference type="Pfam" id="PF01061">
    <property type="entry name" value="ABC2_membrane"/>
    <property type="match status" value="1"/>
</dbReference>
<proteinExistence type="predicted"/>
<gene>
    <name evidence="9" type="primary">8238875</name>
    <name evidence="8" type="ORF">Phum_PHUM026810</name>
</gene>
<evidence type="ECO:0000256" key="5">
    <source>
        <dbReference type="ARBA" id="ARBA00023136"/>
    </source>
</evidence>
<reference evidence="8" key="1">
    <citation type="submission" date="2007-04" db="EMBL/GenBank/DDBJ databases">
        <title>Annotation of Pediculus humanus corporis strain USDA.</title>
        <authorList>
            <person name="Kirkness E."/>
            <person name="Hannick L."/>
            <person name="Hass B."/>
            <person name="Bruggner R."/>
            <person name="Lawson D."/>
            <person name="Bidwell S."/>
            <person name="Joardar V."/>
            <person name="Caler E."/>
            <person name="Walenz B."/>
            <person name="Inman J."/>
            <person name="Schobel S."/>
            <person name="Galinsky K."/>
            <person name="Amedeo P."/>
            <person name="Strausberg R."/>
        </authorList>
    </citation>
    <scope>NUCLEOTIDE SEQUENCE</scope>
    <source>
        <strain evidence="8">USDA</strain>
    </source>
</reference>
<evidence type="ECO:0000313" key="9">
    <source>
        <dbReference type="EnsemblMetazoa" id="PHUM026810-PA"/>
    </source>
</evidence>
<dbReference type="EMBL" id="DS235004">
    <property type="protein sequence ID" value="EEB10256.1"/>
    <property type="molecule type" value="Genomic_DNA"/>
</dbReference>
<dbReference type="PANTHER" id="PTHR30294:SF38">
    <property type="entry name" value="TRANSPORT PERMEASE PROTEIN"/>
    <property type="match status" value="1"/>
</dbReference>
<dbReference type="KEGG" id="phu:Phum_PHUM026810"/>